<dbReference type="Pfam" id="PF14559">
    <property type="entry name" value="TPR_19"/>
    <property type="match status" value="1"/>
</dbReference>
<feature type="region of interest" description="Disordered" evidence="4">
    <location>
        <begin position="209"/>
        <end position="260"/>
    </location>
</feature>
<accession>A0A660SKC2</accession>
<reference evidence="5 6" key="1">
    <citation type="submission" date="2018-06" db="EMBL/GenBank/DDBJ databases">
        <title>Extensive metabolic versatility and redundancy in microbially diverse, dynamic hydrothermal sediments.</title>
        <authorList>
            <person name="Dombrowski N."/>
            <person name="Teske A."/>
            <person name="Baker B.J."/>
        </authorList>
    </citation>
    <scope>NUCLEOTIDE SEQUENCE [LARGE SCALE GENOMIC DNA]</scope>
    <source>
        <strain evidence="5">B36_G15</strain>
    </source>
</reference>
<dbReference type="InterPro" id="IPR011990">
    <property type="entry name" value="TPR-like_helical_dom_sf"/>
</dbReference>
<feature type="region of interest" description="Disordered" evidence="4">
    <location>
        <begin position="300"/>
        <end position="366"/>
    </location>
</feature>
<dbReference type="PROSITE" id="PS50005">
    <property type="entry name" value="TPR"/>
    <property type="match status" value="1"/>
</dbReference>
<gene>
    <name evidence="5" type="ORF">DRP53_02360</name>
</gene>
<protein>
    <recommendedName>
        <fullName evidence="7">Tetratricopeptide repeat protein</fullName>
    </recommendedName>
</protein>
<evidence type="ECO:0000256" key="4">
    <source>
        <dbReference type="SAM" id="MobiDB-lite"/>
    </source>
</evidence>
<sequence length="366" mass="41774">MVGDTELSPDIERLAKKLEKDPSSRVFAQLGDLYRKAKLYEEAIQVLTSGLKKNPNYALGHLVLAKTYLDQMRPAMAKEELERVIELDPQNMVALKLLAPILEKSGTDEELIRIYELILAINPADQATLDKLNEVKSRKRRTEEVPTGEFRVETFQQFQPPKEKGETMAEVQSDLVEQMRVEPLKREPTFKKDIAEEKLDVQPYVERPGADLKSSEDEPVEEELEIVRDTTFTPTEEPEPEEKIDTSIMGQLTGGKEVKGEEVVEEKVDLQSDLISQMGFESKKEQTEEVVEEKIDTDIMGQLTGEPTKKEEVSSIDDVLKVTPPENVPTVDEVLKTPEEKKEEEEEEEKKDNLQSFRDWLDSLTK</sequence>
<dbReference type="AlphaFoldDB" id="A0A660SKC2"/>
<evidence type="ECO:0008006" key="7">
    <source>
        <dbReference type="Google" id="ProtNLM"/>
    </source>
</evidence>
<comment type="caution">
    <text evidence="5">The sequence shown here is derived from an EMBL/GenBank/DDBJ whole genome shotgun (WGS) entry which is preliminary data.</text>
</comment>
<organism evidence="5 6">
    <name type="scientific">candidate division WOR-3 bacterium</name>
    <dbReference type="NCBI Taxonomy" id="2052148"/>
    <lineage>
        <taxon>Bacteria</taxon>
        <taxon>Bacteria division WOR-3</taxon>
    </lineage>
</organism>
<keyword evidence="2 3" id="KW-0802">TPR repeat</keyword>
<dbReference type="SUPFAM" id="SSF48452">
    <property type="entry name" value="TPR-like"/>
    <property type="match status" value="1"/>
</dbReference>
<keyword evidence="1" id="KW-0677">Repeat</keyword>
<evidence type="ECO:0000313" key="5">
    <source>
        <dbReference type="EMBL" id="RKX71209.1"/>
    </source>
</evidence>
<dbReference type="SMART" id="SM00028">
    <property type="entry name" value="TPR"/>
    <property type="match status" value="2"/>
</dbReference>
<proteinExistence type="predicted"/>
<dbReference type="EMBL" id="QNBE01000014">
    <property type="protein sequence ID" value="RKX71209.1"/>
    <property type="molecule type" value="Genomic_DNA"/>
</dbReference>
<dbReference type="Gene3D" id="1.25.40.10">
    <property type="entry name" value="Tetratricopeptide repeat domain"/>
    <property type="match status" value="1"/>
</dbReference>
<name>A0A660SKC2_UNCW3</name>
<evidence type="ECO:0000256" key="1">
    <source>
        <dbReference type="ARBA" id="ARBA00022737"/>
    </source>
</evidence>
<feature type="repeat" description="TPR" evidence="3">
    <location>
        <begin position="24"/>
        <end position="57"/>
    </location>
</feature>
<dbReference type="PANTHER" id="PTHR44943">
    <property type="entry name" value="CELLULOSE SYNTHASE OPERON PROTEIN C"/>
    <property type="match status" value="1"/>
</dbReference>
<dbReference type="InterPro" id="IPR051685">
    <property type="entry name" value="Ycf3/AcsC/BcsC/TPR_MFPF"/>
</dbReference>
<evidence type="ECO:0000256" key="3">
    <source>
        <dbReference type="PROSITE-ProRule" id="PRU00339"/>
    </source>
</evidence>
<dbReference type="Proteomes" id="UP000268469">
    <property type="component" value="Unassembled WGS sequence"/>
</dbReference>
<dbReference type="InterPro" id="IPR019734">
    <property type="entry name" value="TPR_rpt"/>
</dbReference>
<dbReference type="PANTHER" id="PTHR44943:SF8">
    <property type="entry name" value="TPR REPEAT-CONTAINING PROTEIN MJ0263"/>
    <property type="match status" value="1"/>
</dbReference>
<evidence type="ECO:0000256" key="2">
    <source>
        <dbReference type="ARBA" id="ARBA00022803"/>
    </source>
</evidence>
<evidence type="ECO:0000313" key="6">
    <source>
        <dbReference type="Proteomes" id="UP000268469"/>
    </source>
</evidence>